<evidence type="ECO:0000313" key="3">
    <source>
        <dbReference type="Proteomes" id="UP000824469"/>
    </source>
</evidence>
<evidence type="ECO:0000256" key="1">
    <source>
        <dbReference type="SAM" id="MobiDB-lite"/>
    </source>
</evidence>
<proteinExistence type="predicted"/>
<comment type="caution">
    <text evidence="2">The sequence shown here is derived from an EMBL/GenBank/DDBJ whole genome shotgun (WGS) entry which is preliminary data.</text>
</comment>
<feature type="non-terminal residue" evidence="2">
    <location>
        <position position="50"/>
    </location>
</feature>
<feature type="region of interest" description="Disordered" evidence="1">
    <location>
        <begin position="29"/>
        <end position="50"/>
    </location>
</feature>
<organism evidence="2 3">
    <name type="scientific">Taxus chinensis</name>
    <name type="common">Chinese yew</name>
    <name type="synonym">Taxus wallichiana var. chinensis</name>
    <dbReference type="NCBI Taxonomy" id="29808"/>
    <lineage>
        <taxon>Eukaryota</taxon>
        <taxon>Viridiplantae</taxon>
        <taxon>Streptophyta</taxon>
        <taxon>Embryophyta</taxon>
        <taxon>Tracheophyta</taxon>
        <taxon>Spermatophyta</taxon>
        <taxon>Pinopsida</taxon>
        <taxon>Pinidae</taxon>
        <taxon>Conifers II</taxon>
        <taxon>Cupressales</taxon>
        <taxon>Taxaceae</taxon>
        <taxon>Taxus</taxon>
    </lineage>
</organism>
<reference evidence="2 3" key="1">
    <citation type="journal article" date="2021" name="Nat. Plants">
        <title>The Taxus genome provides insights into paclitaxel biosynthesis.</title>
        <authorList>
            <person name="Xiong X."/>
            <person name="Gou J."/>
            <person name="Liao Q."/>
            <person name="Li Y."/>
            <person name="Zhou Q."/>
            <person name="Bi G."/>
            <person name="Li C."/>
            <person name="Du R."/>
            <person name="Wang X."/>
            <person name="Sun T."/>
            <person name="Guo L."/>
            <person name="Liang H."/>
            <person name="Lu P."/>
            <person name="Wu Y."/>
            <person name="Zhang Z."/>
            <person name="Ro D.K."/>
            <person name="Shang Y."/>
            <person name="Huang S."/>
            <person name="Yan J."/>
        </authorList>
    </citation>
    <scope>NUCLEOTIDE SEQUENCE [LARGE SCALE GENOMIC DNA]</scope>
    <source>
        <strain evidence="2">Ta-2019</strain>
    </source>
</reference>
<sequence length="50" mass="5583">MHDYSCFWDSTIDAEGKQNVVAEACLRMPPTPLEDEDLQKKEEAEVGAAN</sequence>
<dbReference type="Proteomes" id="UP000824469">
    <property type="component" value="Unassembled WGS sequence"/>
</dbReference>
<dbReference type="AlphaFoldDB" id="A0AA38CDQ6"/>
<name>A0AA38CDQ6_TAXCH</name>
<keyword evidence="3" id="KW-1185">Reference proteome</keyword>
<evidence type="ECO:0000313" key="2">
    <source>
        <dbReference type="EMBL" id="KAH9294378.1"/>
    </source>
</evidence>
<accession>A0AA38CDQ6</accession>
<protein>
    <submittedName>
        <fullName evidence="2">Uncharacterized protein</fullName>
    </submittedName>
</protein>
<dbReference type="EMBL" id="JAHRHJ020000175">
    <property type="protein sequence ID" value="KAH9294378.1"/>
    <property type="molecule type" value="Genomic_DNA"/>
</dbReference>
<gene>
    <name evidence="2" type="ORF">KI387_040419</name>
</gene>